<dbReference type="Pfam" id="PF01796">
    <property type="entry name" value="OB_ChsH2_C"/>
    <property type="match status" value="1"/>
</dbReference>
<dbReference type="PANTHER" id="PTHR34075:SF5">
    <property type="entry name" value="BLR3430 PROTEIN"/>
    <property type="match status" value="1"/>
</dbReference>
<keyword evidence="4" id="KW-1185">Reference proteome</keyword>
<dbReference type="RefSeq" id="WP_276264167.1">
    <property type="nucleotide sequence ID" value="NZ_JARJLM010000112.1"/>
</dbReference>
<protein>
    <submittedName>
        <fullName evidence="3">Zn-ribbon domain-containing OB-fold protein</fullName>
    </submittedName>
</protein>
<dbReference type="SUPFAM" id="SSF50249">
    <property type="entry name" value="Nucleic acid-binding proteins"/>
    <property type="match status" value="1"/>
</dbReference>
<sequence>MMLETVDIGASRAYPPRVSTATAPFWSALAQGRWITTACCDCGKQTFPPQIICPHCWSEALEWTDLSPRGVIYSWTRVHAAPTVFAAEAPYSVCIVDLDCGIRIACKLLETEAAAPSIGMAVEMVRLRYQDGDLFAARALQR</sequence>
<organism evidence="3 4">
    <name type="scientific">Cupriavidus basilensis</name>
    <dbReference type="NCBI Taxonomy" id="68895"/>
    <lineage>
        <taxon>Bacteria</taxon>
        <taxon>Pseudomonadati</taxon>
        <taxon>Pseudomonadota</taxon>
        <taxon>Betaproteobacteria</taxon>
        <taxon>Burkholderiales</taxon>
        <taxon>Burkholderiaceae</taxon>
        <taxon>Cupriavidus</taxon>
    </lineage>
</organism>
<evidence type="ECO:0000313" key="4">
    <source>
        <dbReference type="Proteomes" id="UP001216674"/>
    </source>
</evidence>
<gene>
    <name evidence="3" type="ORF">P3W85_06445</name>
</gene>
<evidence type="ECO:0000259" key="2">
    <source>
        <dbReference type="Pfam" id="PF12172"/>
    </source>
</evidence>
<comment type="caution">
    <text evidence="3">The sequence shown here is derived from an EMBL/GenBank/DDBJ whole genome shotgun (WGS) entry which is preliminary data.</text>
</comment>
<feature type="domain" description="ChsH2 rubredoxin-like zinc ribbon" evidence="2">
    <location>
        <begin position="26"/>
        <end position="62"/>
    </location>
</feature>
<dbReference type="Proteomes" id="UP001216674">
    <property type="component" value="Unassembled WGS sequence"/>
</dbReference>
<dbReference type="EMBL" id="JARJLM010000112">
    <property type="protein sequence ID" value="MDF3832585.1"/>
    <property type="molecule type" value="Genomic_DNA"/>
</dbReference>
<dbReference type="InterPro" id="IPR002878">
    <property type="entry name" value="ChsH2_C"/>
</dbReference>
<feature type="domain" description="ChsH2 C-terminal OB-fold" evidence="1">
    <location>
        <begin position="63"/>
        <end position="125"/>
    </location>
</feature>
<accession>A0ABT6AJ02</accession>
<name>A0ABT6AJ02_9BURK</name>
<dbReference type="InterPro" id="IPR022002">
    <property type="entry name" value="ChsH2_Znr"/>
</dbReference>
<reference evidence="3 4" key="1">
    <citation type="submission" date="2023-03" db="EMBL/GenBank/DDBJ databases">
        <title>Draft assemblies of triclosan tolerant bacteria isolated from returned activated sludge.</title>
        <authorList>
            <person name="Van Hamelsveld S."/>
        </authorList>
    </citation>
    <scope>NUCLEOTIDE SEQUENCE [LARGE SCALE GENOMIC DNA]</scope>
    <source>
        <strain evidence="3 4">GW210010_S58</strain>
    </source>
</reference>
<dbReference type="InterPro" id="IPR012340">
    <property type="entry name" value="NA-bd_OB-fold"/>
</dbReference>
<dbReference type="PANTHER" id="PTHR34075">
    <property type="entry name" value="BLR3430 PROTEIN"/>
    <property type="match status" value="1"/>
</dbReference>
<dbReference type="Pfam" id="PF12172">
    <property type="entry name" value="zf-ChsH2"/>
    <property type="match status" value="1"/>
</dbReference>
<evidence type="ECO:0000259" key="1">
    <source>
        <dbReference type="Pfam" id="PF01796"/>
    </source>
</evidence>
<proteinExistence type="predicted"/>
<dbReference type="Gene3D" id="6.10.30.10">
    <property type="match status" value="1"/>
</dbReference>
<evidence type="ECO:0000313" key="3">
    <source>
        <dbReference type="EMBL" id="MDF3832585.1"/>
    </source>
</evidence>
<dbReference type="InterPro" id="IPR052513">
    <property type="entry name" value="Thioester_dehydratase-like"/>
</dbReference>